<proteinExistence type="predicted"/>
<dbReference type="Proteomes" id="UP000602198">
    <property type="component" value="Unassembled WGS sequence"/>
</dbReference>
<name>A0ABS1MDJ4_9NOCA</name>
<dbReference type="Pfam" id="PF05139">
    <property type="entry name" value="Erythro_esteras"/>
    <property type="match status" value="1"/>
</dbReference>
<keyword evidence="2" id="KW-1185">Reference proteome</keyword>
<dbReference type="EMBL" id="JAERRJ010000012">
    <property type="protein sequence ID" value="MBL1078641.1"/>
    <property type="molecule type" value="Genomic_DNA"/>
</dbReference>
<dbReference type="PANTHER" id="PTHR31299:SF0">
    <property type="entry name" value="ESTERASE, PUTATIVE (AFU_ORTHOLOGUE AFUA_1G05850)-RELATED"/>
    <property type="match status" value="1"/>
</dbReference>
<dbReference type="PANTHER" id="PTHR31299">
    <property type="entry name" value="ESTERASE, PUTATIVE (AFU_ORTHOLOGUE AFUA_1G05850)-RELATED"/>
    <property type="match status" value="1"/>
</dbReference>
<comment type="caution">
    <text evidence="1">The sequence shown here is derived from an EMBL/GenBank/DDBJ whole genome shotgun (WGS) entry which is preliminary data.</text>
</comment>
<dbReference type="InterPro" id="IPR052036">
    <property type="entry name" value="Hydrolase/PRTase-associated"/>
</dbReference>
<evidence type="ECO:0000313" key="2">
    <source>
        <dbReference type="Proteomes" id="UP000602198"/>
    </source>
</evidence>
<organism evidence="1 2">
    <name type="scientific">Nocardia acididurans</name>
    <dbReference type="NCBI Taxonomy" id="2802282"/>
    <lineage>
        <taxon>Bacteria</taxon>
        <taxon>Bacillati</taxon>
        <taxon>Actinomycetota</taxon>
        <taxon>Actinomycetes</taxon>
        <taxon>Mycobacteriales</taxon>
        <taxon>Nocardiaceae</taxon>
        <taxon>Nocardia</taxon>
    </lineage>
</organism>
<dbReference type="Gene3D" id="1.20.1440.30">
    <property type="entry name" value="Biosynthetic Protein domain"/>
    <property type="match status" value="1"/>
</dbReference>
<dbReference type="Gene3D" id="3.30.1870.10">
    <property type="entry name" value="EreA-like, domain 2"/>
    <property type="match status" value="1"/>
</dbReference>
<accession>A0ABS1MDJ4</accession>
<dbReference type="Gene3D" id="3.40.1660.10">
    <property type="entry name" value="EreA-like (biosynthetic domain)"/>
    <property type="match status" value="1"/>
</dbReference>
<sequence length="418" mass="45030">MNATTYSAAVIEWLRGSAQPLSGTRAGAVGDLTPPDLTPPDLTPPDLAPLGRALGAASVVGLGESTRFSAETFGVRERIFRILVSEYGFRALALQDGARSGERMDRYVLGGPGTAEEALGQAWRPWRTAELAGALEWIRAFNREHPGDPVRVFGIQPPHAEPSDYDAVLEYVRQVAPDRVADLDAHLAPIRTAHRMDEHVQRHQGIHPGRPFAAHARDAVALIQSLPESPERAAALDRARLILAFHEQSVAGRGSFAMDESAQARRIIDRYERTGARIAYWDGIAHTAALGSDVHGVRALGLGGYLRERFGADYVSVAIGFHHGDLGLAVAPDPAPELLDALLGAVDLPAYTVDLRAPAAESVRAWLDAPAELRVISGVYDPAQDEAARMTVPALAAAFDVLVHIREATPVDWLPVEQ</sequence>
<dbReference type="SUPFAM" id="SSF159501">
    <property type="entry name" value="EreA/ChaN-like"/>
    <property type="match status" value="1"/>
</dbReference>
<protein>
    <submittedName>
        <fullName evidence="1">Erythromycin esterase family protein</fullName>
    </submittedName>
</protein>
<dbReference type="RefSeq" id="WP_201954266.1">
    <property type="nucleotide sequence ID" value="NZ_JAERRJ010000012.1"/>
</dbReference>
<reference evidence="1 2" key="1">
    <citation type="submission" date="2021-01" db="EMBL/GenBank/DDBJ databases">
        <title>WGS of actinomycetes isolated from Thailand.</title>
        <authorList>
            <person name="Thawai C."/>
        </authorList>
    </citation>
    <scope>NUCLEOTIDE SEQUENCE [LARGE SCALE GENOMIC DNA]</scope>
    <source>
        <strain evidence="1 2">LPG 2</strain>
    </source>
</reference>
<evidence type="ECO:0000313" key="1">
    <source>
        <dbReference type="EMBL" id="MBL1078641.1"/>
    </source>
</evidence>
<dbReference type="InterPro" id="IPR007815">
    <property type="entry name" value="Emycin_Estase"/>
</dbReference>
<gene>
    <name evidence="1" type="ORF">JK358_29985</name>
</gene>
<dbReference type="CDD" id="cd14728">
    <property type="entry name" value="Ere-like"/>
    <property type="match status" value="1"/>
</dbReference>